<evidence type="ECO:0000313" key="3">
    <source>
        <dbReference type="Proteomes" id="UP000324497"/>
    </source>
</evidence>
<dbReference type="EMBL" id="CP018180">
    <property type="protein sequence ID" value="AUJ32526.1"/>
    <property type="molecule type" value="Genomic_DNA"/>
</dbReference>
<accession>A0A3Q8CCM3</accession>
<dbReference type="InterPro" id="IPR001296">
    <property type="entry name" value="Glyco_trans_1"/>
</dbReference>
<dbReference type="RefSeq" id="WP_148126868.1">
    <property type="nucleotide sequence ID" value="NZ_CP018180.1"/>
</dbReference>
<protein>
    <submittedName>
        <fullName evidence="2">UDP-D-galactose--(Glucosyl)lipopolysaccharide-1, 6-D-galactosyltransferase</fullName>
    </submittedName>
</protein>
<keyword evidence="2" id="KW-0328">Glycosyltransferase</keyword>
<feature type="domain" description="Glycosyl transferase family 1" evidence="1">
    <location>
        <begin position="182"/>
        <end position="327"/>
    </location>
</feature>
<keyword evidence="2" id="KW-0808">Transferase</keyword>
<evidence type="ECO:0000259" key="1">
    <source>
        <dbReference type="Pfam" id="PF00534"/>
    </source>
</evidence>
<proteinExistence type="predicted"/>
<sequence length="371" mass="42830">MKIALITQYLEGHGGTERVITELLNHDLNNTYLVLVPHSGDHPEWLQWIKRTTGQQVKICSTVTKNKQLEFITQNLLTYQPDIVLGLEGKANRLAAKIRQQYHLNYQIVSWGHTSIKETDFFSQDDLQFPDYHLAISSGIEKQLQELGVPAAKIFLIYNPVTIERQPIIPIPPKNQPFHPVFIGRMILDGQKNIRLLFDSLKLLQIPWRLDMFGKGYDLAKVKHYAQKLNIAEKITWHGWLPDPWEKIRQADALLLSSNYEGFPMVLVEAISRGLPVISTNCPTGPQDIINQKNGILTPMNDATAFANACTWLYLNRFAYNHQQVQQTIKMFDVRNYIRHLQEIYCYVTGKTQKLTFNFTQNNTLEQTRTD</sequence>
<dbReference type="Gene3D" id="3.40.50.2000">
    <property type="entry name" value="Glycogen Phosphorylase B"/>
    <property type="match status" value="2"/>
</dbReference>
<dbReference type="PANTHER" id="PTHR12526">
    <property type="entry name" value="GLYCOSYLTRANSFERASE"/>
    <property type="match status" value="1"/>
</dbReference>
<reference evidence="2 3" key="1">
    <citation type="submission" date="2016-11" db="EMBL/GenBank/DDBJ databases">
        <title>Interaction between Lactobacillus species and yeast in water kefir.</title>
        <authorList>
            <person name="Behr J."/>
            <person name="Xu D."/>
            <person name="Vogel R.F."/>
        </authorList>
    </citation>
    <scope>NUCLEOTIDE SEQUENCE [LARGE SCALE GENOMIC DNA]</scope>
    <source>
        <strain evidence="2 3">TMW 1.1827</strain>
    </source>
</reference>
<dbReference type="Pfam" id="PF00534">
    <property type="entry name" value="Glycos_transf_1"/>
    <property type="match status" value="1"/>
</dbReference>
<dbReference type="KEGG" id="lng:BSQ50_08130"/>
<keyword evidence="3" id="KW-1185">Reference proteome</keyword>
<name>A0A3Q8CCM3_9LACO</name>
<organism evidence="2 3">
    <name type="scientific">Liquorilactobacillus nagelii</name>
    <dbReference type="NCBI Taxonomy" id="82688"/>
    <lineage>
        <taxon>Bacteria</taxon>
        <taxon>Bacillati</taxon>
        <taxon>Bacillota</taxon>
        <taxon>Bacilli</taxon>
        <taxon>Lactobacillales</taxon>
        <taxon>Lactobacillaceae</taxon>
        <taxon>Liquorilactobacillus</taxon>
    </lineage>
</organism>
<gene>
    <name evidence="2" type="ORF">BSQ50_08130</name>
</gene>
<evidence type="ECO:0000313" key="2">
    <source>
        <dbReference type="EMBL" id="AUJ32526.1"/>
    </source>
</evidence>
<dbReference type="Proteomes" id="UP000324497">
    <property type="component" value="Chromosome"/>
</dbReference>
<dbReference type="PANTHER" id="PTHR12526:SF630">
    <property type="entry name" value="GLYCOSYLTRANSFERASE"/>
    <property type="match status" value="1"/>
</dbReference>
<dbReference type="SUPFAM" id="SSF53756">
    <property type="entry name" value="UDP-Glycosyltransferase/glycogen phosphorylase"/>
    <property type="match status" value="1"/>
</dbReference>
<dbReference type="GO" id="GO:0016757">
    <property type="term" value="F:glycosyltransferase activity"/>
    <property type="evidence" value="ECO:0007669"/>
    <property type="project" value="UniProtKB-KW"/>
</dbReference>
<dbReference type="AlphaFoldDB" id="A0A3Q8CCM3"/>
<dbReference type="CDD" id="cd03811">
    <property type="entry name" value="GT4_GT28_WabH-like"/>
    <property type="match status" value="1"/>
</dbReference>